<reference evidence="1 2" key="1">
    <citation type="journal article" date="2016" name="Nat. Commun.">
        <title>Thousands of microbial genomes shed light on interconnected biogeochemical processes in an aquifer system.</title>
        <authorList>
            <person name="Anantharaman K."/>
            <person name="Brown C.T."/>
            <person name="Hug L.A."/>
            <person name="Sharon I."/>
            <person name="Castelle C.J."/>
            <person name="Probst A.J."/>
            <person name="Thomas B.C."/>
            <person name="Singh A."/>
            <person name="Wilkins M.J."/>
            <person name="Karaoz U."/>
            <person name="Brodie E.L."/>
            <person name="Williams K.H."/>
            <person name="Hubbard S.S."/>
            <person name="Banfield J.F."/>
        </authorList>
    </citation>
    <scope>NUCLEOTIDE SEQUENCE [LARGE SCALE GENOMIC DNA]</scope>
</reference>
<comment type="caution">
    <text evidence="1">The sequence shown here is derived from an EMBL/GenBank/DDBJ whole genome shotgun (WGS) entry which is preliminary data.</text>
</comment>
<dbReference type="AlphaFoldDB" id="A0A1G2EWD0"/>
<evidence type="ECO:0008006" key="3">
    <source>
        <dbReference type="Google" id="ProtNLM"/>
    </source>
</evidence>
<dbReference type="Gene3D" id="1.10.3210.10">
    <property type="entry name" value="Hypothetical protein af1432"/>
    <property type="match status" value="1"/>
</dbReference>
<dbReference type="Proteomes" id="UP000178428">
    <property type="component" value="Unassembled WGS sequence"/>
</dbReference>
<dbReference type="STRING" id="1801725.A3J00_03665"/>
<dbReference type="SUPFAM" id="SSF109604">
    <property type="entry name" value="HD-domain/PDEase-like"/>
    <property type="match status" value="1"/>
</dbReference>
<proteinExistence type="predicted"/>
<gene>
    <name evidence="1" type="ORF">A3J00_03665</name>
</gene>
<evidence type="ECO:0000313" key="2">
    <source>
        <dbReference type="Proteomes" id="UP000178428"/>
    </source>
</evidence>
<dbReference type="EMBL" id="MHMR01000027">
    <property type="protein sequence ID" value="OGZ30109.1"/>
    <property type="molecule type" value="Genomic_DNA"/>
</dbReference>
<name>A0A1G2EWD0_9BACT</name>
<dbReference type="Pfam" id="PF12917">
    <property type="entry name" value="YfbR-like"/>
    <property type="match status" value="1"/>
</dbReference>
<accession>A0A1G2EWD0</accession>
<sequence>MLFYKGKTVSDERLKSFLESGEEVNLGNIFEYLQGMAEGMEGVVRWEKRENIAGQSVRENDLQHTFKTVFLTIICAVTENEWRKKRGLLPFGKVQLDVGLLAMMALVHDIGEIIKGDMPHFEKIKEGGASQTEDELTAFKEIIKPLPGKIQEYLLLIYRRTMFKSDLCIKDREARFFNAVENLGHLKRAIHECRLGHLHFAPKCLELHIPVLDKYSWNEFPSLKDWYKPFVEEAIDYLRQFQEKREEYIAEFVRRGGKREDFPF</sequence>
<organism evidence="1 2">
    <name type="scientific">Candidatus Niyogibacteria bacterium RIFCSPLOWO2_02_FULL_45_13</name>
    <dbReference type="NCBI Taxonomy" id="1801725"/>
    <lineage>
        <taxon>Bacteria</taxon>
        <taxon>Candidatus Niyogiibacteriota</taxon>
    </lineage>
</organism>
<evidence type="ECO:0000313" key="1">
    <source>
        <dbReference type="EMBL" id="OGZ30109.1"/>
    </source>
</evidence>
<protein>
    <recommendedName>
        <fullName evidence="3">HD domain-containing protein</fullName>
    </recommendedName>
</protein>